<evidence type="ECO:0000313" key="1">
    <source>
        <dbReference type="EMBL" id="RFU66482.1"/>
    </source>
</evidence>
<name>A0A372LJB7_9BACI</name>
<dbReference type="AlphaFoldDB" id="A0A372LJB7"/>
<sequence length="79" mass="9385">MVWNNRIVKNDKMKEEEILFELVKRELLDENSHPRVRKGRYEKFHMSISRIVDSSLTAQEKINLIAFYSQSMDALGKQT</sequence>
<organism evidence="1 2">
    <name type="scientific">Peribacillus saganii</name>
    <dbReference type="NCBI Taxonomy" id="2303992"/>
    <lineage>
        <taxon>Bacteria</taxon>
        <taxon>Bacillati</taxon>
        <taxon>Bacillota</taxon>
        <taxon>Bacilli</taxon>
        <taxon>Bacillales</taxon>
        <taxon>Bacillaceae</taxon>
        <taxon>Peribacillus</taxon>
    </lineage>
</organism>
<protein>
    <submittedName>
        <fullName evidence="1">Uncharacterized protein</fullName>
    </submittedName>
</protein>
<keyword evidence="2" id="KW-1185">Reference proteome</keyword>
<evidence type="ECO:0000313" key="2">
    <source>
        <dbReference type="Proteomes" id="UP000264541"/>
    </source>
</evidence>
<dbReference type="EMBL" id="QVTE01000051">
    <property type="protein sequence ID" value="RFU66482.1"/>
    <property type="molecule type" value="Genomic_DNA"/>
</dbReference>
<comment type="caution">
    <text evidence="1">The sequence shown here is derived from an EMBL/GenBank/DDBJ whole genome shotgun (WGS) entry which is preliminary data.</text>
</comment>
<reference evidence="1 2" key="1">
    <citation type="submission" date="2018-08" db="EMBL/GenBank/DDBJ databases">
        <title>Bacillus chawlae sp. nov., Bacillus glennii sp. nov., and Bacillus saganii sp. nov. Isolated from the Vehicle Assembly Building at Kennedy Space Center where the Viking Spacecraft were Assembled.</title>
        <authorList>
            <person name="Seuylemezian A."/>
            <person name="Vaishampayan P."/>
        </authorList>
    </citation>
    <scope>NUCLEOTIDE SEQUENCE [LARGE SCALE GENOMIC DNA]</scope>
    <source>
        <strain evidence="1 2">V47-23a</strain>
    </source>
</reference>
<proteinExistence type="predicted"/>
<accession>A0A372LJB7</accession>
<dbReference type="Proteomes" id="UP000264541">
    <property type="component" value="Unassembled WGS sequence"/>
</dbReference>
<dbReference type="OrthoDB" id="2454083at2"/>
<gene>
    <name evidence="1" type="ORF">D0469_17530</name>
</gene>